<name>A0A6G1HVV3_9PEZI</name>
<protein>
    <submittedName>
        <fullName evidence="2">Uncharacterized protein</fullName>
    </submittedName>
</protein>
<accession>A0A6G1HVV3</accession>
<dbReference type="EMBL" id="ML996696">
    <property type="protein sequence ID" value="KAF2399865.1"/>
    <property type="molecule type" value="Genomic_DNA"/>
</dbReference>
<dbReference type="AlphaFoldDB" id="A0A6G1HVV3"/>
<reference evidence="2" key="1">
    <citation type="journal article" date="2020" name="Stud. Mycol.">
        <title>101 Dothideomycetes genomes: a test case for predicting lifestyles and emergence of pathogens.</title>
        <authorList>
            <person name="Haridas S."/>
            <person name="Albert R."/>
            <person name="Binder M."/>
            <person name="Bloem J."/>
            <person name="Labutti K."/>
            <person name="Salamov A."/>
            <person name="Andreopoulos B."/>
            <person name="Baker S."/>
            <person name="Barry K."/>
            <person name="Bills G."/>
            <person name="Bluhm B."/>
            <person name="Cannon C."/>
            <person name="Castanera R."/>
            <person name="Culley D."/>
            <person name="Daum C."/>
            <person name="Ezra D."/>
            <person name="Gonzalez J."/>
            <person name="Henrissat B."/>
            <person name="Kuo A."/>
            <person name="Liang C."/>
            <person name="Lipzen A."/>
            <person name="Lutzoni F."/>
            <person name="Magnuson J."/>
            <person name="Mondo S."/>
            <person name="Nolan M."/>
            <person name="Ohm R."/>
            <person name="Pangilinan J."/>
            <person name="Park H.-J."/>
            <person name="Ramirez L."/>
            <person name="Alfaro M."/>
            <person name="Sun H."/>
            <person name="Tritt A."/>
            <person name="Yoshinaga Y."/>
            <person name="Zwiers L.-H."/>
            <person name="Turgeon B."/>
            <person name="Goodwin S."/>
            <person name="Spatafora J."/>
            <person name="Crous P."/>
            <person name="Grigoriev I."/>
        </authorList>
    </citation>
    <scope>NUCLEOTIDE SEQUENCE</scope>
    <source>
        <strain evidence="2">CBS 262.69</strain>
    </source>
</reference>
<feature type="compositionally biased region" description="Pro residues" evidence="1">
    <location>
        <begin position="52"/>
        <end position="66"/>
    </location>
</feature>
<keyword evidence="3" id="KW-1185">Reference proteome</keyword>
<feature type="region of interest" description="Disordered" evidence="1">
    <location>
        <begin position="47"/>
        <end position="66"/>
    </location>
</feature>
<organism evidence="2 3">
    <name type="scientific">Trichodelitschia bisporula</name>
    <dbReference type="NCBI Taxonomy" id="703511"/>
    <lineage>
        <taxon>Eukaryota</taxon>
        <taxon>Fungi</taxon>
        <taxon>Dikarya</taxon>
        <taxon>Ascomycota</taxon>
        <taxon>Pezizomycotina</taxon>
        <taxon>Dothideomycetes</taxon>
        <taxon>Dothideomycetes incertae sedis</taxon>
        <taxon>Phaeotrichales</taxon>
        <taxon>Phaeotrichaceae</taxon>
        <taxon>Trichodelitschia</taxon>
    </lineage>
</organism>
<gene>
    <name evidence="2" type="ORF">EJ06DRAFT_37503</name>
</gene>
<proteinExistence type="predicted"/>
<sequence length="107" mass="11804">MFLLTSLTQHPPAPSPLHTCPHLPHRKRHVPSSLEIVQSFIAAKKSPSLQVPNPPPHSSSPQQPFPLPHPHFFHIIFCTTSTSYHSVTLCKLPVPPRTCTTLGLPCP</sequence>
<evidence type="ECO:0000313" key="3">
    <source>
        <dbReference type="Proteomes" id="UP000799640"/>
    </source>
</evidence>
<dbReference type="Proteomes" id="UP000799640">
    <property type="component" value="Unassembled WGS sequence"/>
</dbReference>
<evidence type="ECO:0000313" key="2">
    <source>
        <dbReference type="EMBL" id="KAF2399865.1"/>
    </source>
</evidence>
<evidence type="ECO:0000256" key="1">
    <source>
        <dbReference type="SAM" id="MobiDB-lite"/>
    </source>
</evidence>